<dbReference type="Gene3D" id="1.20.1050.10">
    <property type="match status" value="1"/>
</dbReference>
<dbReference type="FunFam" id="1.20.1050.10:FF:000045">
    <property type="entry name" value="Glutathione S-transferase family protein"/>
    <property type="match status" value="1"/>
</dbReference>
<dbReference type="SFLD" id="SFLDG01206">
    <property type="entry name" value="Xi.1"/>
    <property type="match status" value="1"/>
</dbReference>
<dbReference type="SUPFAM" id="SSF47616">
    <property type="entry name" value="GST C-terminal domain-like"/>
    <property type="match status" value="1"/>
</dbReference>
<dbReference type="Pfam" id="PF13410">
    <property type="entry name" value="GST_C_2"/>
    <property type="match status" value="1"/>
</dbReference>
<keyword evidence="4" id="KW-1185">Reference proteome</keyword>
<protein>
    <recommendedName>
        <fullName evidence="2">GST C-terminal domain-containing protein</fullName>
    </recommendedName>
</protein>
<dbReference type="InterPro" id="IPR010987">
    <property type="entry name" value="Glutathione-S-Trfase_C-like"/>
</dbReference>
<dbReference type="SFLD" id="SFLDG01148">
    <property type="entry name" value="Xi_(cytGST)"/>
    <property type="match status" value="1"/>
</dbReference>
<dbReference type="Gene3D" id="3.40.30.10">
    <property type="entry name" value="Glutaredoxin"/>
    <property type="match status" value="1"/>
</dbReference>
<evidence type="ECO:0000259" key="2">
    <source>
        <dbReference type="PROSITE" id="PS50405"/>
    </source>
</evidence>
<feature type="compositionally biased region" description="Polar residues" evidence="1">
    <location>
        <begin position="10"/>
        <end position="25"/>
    </location>
</feature>
<feature type="region of interest" description="Disordered" evidence="1">
    <location>
        <begin position="91"/>
        <end position="112"/>
    </location>
</feature>
<dbReference type="InterPro" id="IPR036249">
    <property type="entry name" value="Thioredoxin-like_sf"/>
</dbReference>
<dbReference type="Pfam" id="PF13409">
    <property type="entry name" value="GST_N_2"/>
    <property type="match status" value="1"/>
</dbReference>
<feature type="domain" description="GST C-terminal" evidence="2">
    <location>
        <begin position="243"/>
        <end position="385"/>
    </location>
</feature>
<dbReference type="PANTHER" id="PTHR32419">
    <property type="entry name" value="GLUTATHIONYL-HYDROQUINONE REDUCTASE"/>
    <property type="match status" value="1"/>
</dbReference>
<dbReference type="PANTHER" id="PTHR32419:SF31">
    <property type="entry name" value="OS02G0814800 PROTEIN"/>
    <property type="match status" value="1"/>
</dbReference>
<dbReference type="SUPFAM" id="SSF52833">
    <property type="entry name" value="Thioredoxin-like"/>
    <property type="match status" value="1"/>
</dbReference>
<dbReference type="FunFam" id="3.40.30.10:FF:000265">
    <property type="entry name" value="Glutathione S-transferase family protein"/>
    <property type="match status" value="1"/>
</dbReference>
<feature type="region of interest" description="Disordered" evidence="1">
    <location>
        <begin position="1"/>
        <end position="53"/>
    </location>
</feature>
<feature type="compositionally biased region" description="Polar residues" evidence="1">
    <location>
        <begin position="95"/>
        <end position="112"/>
    </location>
</feature>
<dbReference type="EMBL" id="JAVXUP010001810">
    <property type="protein sequence ID" value="KAK3007920.1"/>
    <property type="molecule type" value="Genomic_DNA"/>
</dbReference>
<comment type="caution">
    <text evidence="3">The sequence shown here is derived from an EMBL/GenBank/DDBJ whole genome shotgun (WGS) entry which is preliminary data.</text>
</comment>
<dbReference type="InterPro" id="IPR036282">
    <property type="entry name" value="Glutathione-S-Trfase_C_sf"/>
</dbReference>
<dbReference type="GO" id="GO:0005737">
    <property type="term" value="C:cytoplasm"/>
    <property type="evidence" value="ECO:0007669"/>
    <property type="project" value="TreeGrafter"/>
</dbReference>
<feature type="compositionally biased region" description="Pro residues" evidence="1">
    <location>
        <begin position="38"/>
        <end position="51"/>
    </location>
</feature>
<dbReference type="Proteomes" id="UP001188597">
    <property type="component" value="Unassembled WGS sequence"/>
</dbReference>
<evidence type="ECO:0000313" key="3">
    <source>
        <dbReference type="EMBL" id="KAK3007920.1"/>
    </source>
</evidence>
<dbReference type="AlphaFoldDB" id="A0AA89AMD5"/>
<dbReference type="SFLD" id="SFLDS00019">
    <property type="entry name" value="Glutathione_Transferase_(cytos"/>
    <property type="match status" value="1"/>
</dbReference>
<dbReference type="PROSITE" id="PS50405">
    <property type="entry name" value="GST_CTER"/>
    <property type="match status" value="1"/>
</dbReference>
<evidence type="ECO:0000313" key="4">
    <source>
        <dbReference type="Proteomes" id="UP001188597"/>
    </source>
</evidence>
<organism evidence="3 4">
    <name type="scientific">Escallonia herrerae</name>
    <dbReference type="NCBI Taxonomy" id="1293975"/>
    <lineage>
        <taxon>Eukaryota</taxon>
        <taxon>Viridiplantae</taxon>
        <taxon>Streptophyta</taxon>
        <taxon>Embryophyta</taxon>
        <taxon>Tracheophyta</taxon>
        <taxon>Spermatophyta</taxon>
        <taxon>Magnoliopsida</taxon>
        <taxon>eudicotyledons</taxon>
        <taxon>Gunneridae</taxon>
        <taxon>Pentapetalae</taxon>
        <taxon>asterids</taxon>
        <taxon>campanulids</taxon>
        <taxon>Escalloniales</taxon>
        <taxon>Escalloniaceae</taxon>
        <taxon>Escallonia</taxon>
    </lineage>
</organism>
<name>A0AA89AMD5_9ASTE</name>
<dbReference type="CDD" id="cd03190">
    <property type="entry name" value="GST_C_Omega_like"/>
    <property type="match status" value="1"/>
</dbReference>
<dbReference type="InterPro" id="IPR040079">
    <property type="entry name" value="Glutathione_S-Trfase"/>
</dbReference>
<dbReference type="GO" id="GO:0004364">
    <property type="term" value="F:glutathione transferase activity"/>
    <property type="evidence" value="ECO:0007669"/>
    <property type="project" value="InterPro"/>
</dbReference>
<proteinExistence type="predicted"/>
<evidence type="ECO:0000256" key="1">
    <source>
        <dbReference type="SAM" id="MobiDB-lite"/>
    </source>
</evidence>
<dbReference type="InterPro" id="IPR016639">
    <property type="entry name" value="GST_Omega/GSH"/>
</dbReference>
<accession>A0AA89AMD5</accession>
<reference evidence="3" key="1">
    <citation type="submission" date="2022-12" db="EMBL/GenBank/DDBJ databases">
        <title>Draft genome assemblies for two species of Escallonia (Escalloniales).</title>
        <authorList>
            <person name="Chanderbali A."/>
            <person name="Dervinis C."/>
            <person name="Anghel I."/>
            <person name="Soltis D."/>
            <person name="Soltis P."/>
            <person name="Zapata F."/>
        </authorList>
    </citation>
    <scope>NUCLEOTIDE SEQUENCE</scope>
    <source>
        <strain evidence="3">UCBG64.0493</strain>
        <tissue evidence="3">Leaf</tissue>
    </source>
</reference>
<gene>
    <name evidence="3" type="ORF">RJ639_013740</name>
</gene>
<dbReference type="InterPro" id="IPR047047">
    <property type="entry name" value="GST_Omega-like_C"/>
</dbReference>
<dbReference type="InterPro" id="IPR004045">
    <property type="entry name" value="Glutathione_S-Trfase_N"/>
</dbReference>
<sequence length="412" mass="46069">MSCTPLHISTFRNPIHTNRATQPRPTSRHGSPRTSLTQPPPPPPPPPPQNPDPITAITRLLWGKSLPPQLLISTVRSTWSATWHLMMSQLAPSDPSGSYTRPTSQFRSKSSLGQSPDTALHLYVGLPCPWAHRTLIVRSLKGLEDTVPVSIASPGIDGSWEFLDTTVRVGDYPNPGPDTANGCKTLREVYKLRRGGYDGRSTVPMLWDAKRKEVVCNESYDIIELFNSGLNRSAGNPDLDLSPPSFKTRIDEWNQIIYPRVNNGVYRCGFAQSQEAYDIAVNELFSTLELLDEHLGGARYLCGDTLTLADICLFTTLIRFDPVYNVLFKCTRKKLIEYQNLHGYMRDIYQIPKVAATCNLGAIMDGYYKILFPLNPGNIRPSMPSCCEHEVLSDPHNRETLSLVENNVQVYA</sequence>